<accession>A0A0W8F376</accession>
<proteinExistence type="predicted"/>
<organism evidence="1">
    <name type="scientific">hydrocarbon metagenome</name>
    <dbReference type="NCBI Taxonomy" id="938273"/>
    <lineage>
        <taxon>unclassified sequences</taxon>
        <taxon>metagenomes</taxon>
        <taxon>ecological metagenomes</taxon>
    </lineage>
</organism>
<comment type="caution">
    <text evidence="1">The sequence shown here is derived from an EMBL/GenBank/DDBJ whole genome shotgun (WGS) entry which is preliminary data.</text>
</comment>
<evidence type="ECO:0000313" key="1">
    <source>
        <dbReference type="EMBL" id="KUG15350.1"/>
    </source>
</evidence>
<name>A0A0W8F376_9ZZZZ</name>
<gene>
    <name evidence="1" type="ORF">ASZ90_014987</name>
</gene>
<protein>
    <submittedName>
        <fullName evidence="1">Uncharacterized protein</fullName>
    </submittedName>
</protein>
<dbReference type="AlphaFoldDB" id="A0A0W8F376"/>
<dbReference type="EMBL" id="LNQE01001561">
    <property type="protein sequence ID" value="KUG15350.1"/>
    <property type="molecule type" value="Genomic_DNA"/>
</dbReference>
<reference evidence="1" key="1">
    <citation type="journal article" date="2015" name="Proc. Natl. Acad. Sci. U.S.A.">
        <title>Networks of energetic and metabolic interactions define dynamics in microbial communities.</title>
        <authorList>
            <person name="Embree M."/>
            <person name="Liu J.K."/>
            <person name="Al-Bassam M.M."/>
            <person name="Zengler K."/>
        </authorList>
    </citation>
    <scope>NUCLEOTIDE SEQUENCE</scope>
</reference>
<sequence length="43" mass="4334">MEVVLREILSTVCLPVGIHTVPTAVVSPGTPCSADKGSLIVSG</sequence>